<feature type="domain" description="MurNAc-LAA" evidence="4">
    <location>
        <begin position="621"/>
        <end position="733"/>
    </location>
</feature>
<dbReference type="EMBL" id="JBBMFA010000116">
    <property type="protein sequence ID" value="MEQ2521794.1"/>
    <property type="molecule type" value="Genomic_DNA"/>
</dbReference>
<comment type="caution">
    <text evidence="5">The sequence shown here is derived from an EMBL/GenBank/DDBJ whole genome shotgun (WGS) entry which is preliminary data.</text>
</comment>
<dbReference type="InterPro" id="IPR050695">
    <property type="entry name" value="N-acetylmuramoyl_amidase_3"/>
</dbReference>
<dbReference type="InterPro" id="IPR002508">
    <property type="entry name" value="MurNAc-LAA_cat"/>
</dbReference>
<organism evidence="5 6">
    <name type="scientific">Ruthenibacterium intestinale</name>
    <dbReference type="NCBI Taxonomy" id="3133163"/>
    <lineage>
        <taxon>Bacteria</taxon>
        <taxon>Bacillati</taxon>
        <taxon>Bacillota</taxon>
        <taxon>Clostridia</taxon>
        <taxon>Eubacteriales</taxon>
        <taxon>Oscillospiraceae</taxon>
        <taxon>Ruthenibacterium</taxon>
    </lineage>
</organism>
<dbReference type="SUPFAM" id="SSF53187">
    <property type="entry name" value="Zn-dependent exopeptidases"/>
    <property type="match status" value="1"/>
</dbReference>
<reference evidence="5 6" key="1">
    <citation type="submission" date="2024-03" db="EMBL/GenBank/DDBJ databases">
        <title>Human intestinal bacterial collection.</title>
        <authorList>
            <person name="Pauvert C."/>
            <person name="Hitch T.C.A."/>
            <person name="Clavel T."/>
        </authorList>
    </citation>
    <scope>NUCLEOTIDE SEQUENCE [LARGE SCALE GENOMIC DNA]</scope>
    <source>
        <strain evidence="5 6">CLA-JM-H11</strain>
    </source>
</reference>
<evidence type="ECO:0000313" key="5">
    <source>
        <dbReference type="EMBL" id="MEQ2521794.1"/>
    </source>
</evidence>
<dbReference type="Proteomes" id="UP001477672">
    <property type="component" value="Unassembled WGS sequence"/>
</dbReference>
<keyword evidence="3" id="KW-1133">Transmembrane helix</keyword>
<dbReference type="EC" id="3.5.1.28" evidence="5"/>
<keyword evidence="1 5" id="KW-0378">Hydrolase</keyword>
<feature type="region of interest" description="Disordered" evidence="2">
    <location>
        <begin position="343"/>
        <end position="369"/>
    </location>
</feature>
<sequence>MHKRPKNRRRGAILAVVGLTVLAALAAVVLYLAFYPPQADRTAASAQEPNGALRAASVRFGPEGDALRSDMSADEILAEARSVAQQARARGMNGLVLVVQTREGAVYRDWAVPALEQMTAGDTLFHPTDGLALWCQAAGEEGLSVYAAVDQSVYDPSDKWQSLALERLARKYPVAGVRVYRPAAEGSFFDTYEPLAEGGEIVGVTRAAWSQPQALFLHAVEAARSGASFAGAAFAWSDLGGDAQTLGLMLSALDTADVPALLNYTPSTQLAVSYPADGATIYTDNCFVMGTSDPGQDLTLNGAAVERTGTRGTFGVLVAVQPGDNVYTLTQGEQTVTLHIRRPVPQPSEMETEPTEPEPTPHDSTQEVEPGTAVRINGWLVSLLYDPSGDGNISETVRDGAVGVVQNCVETTRNGKITWAYQLTSGDYVLAYNTTVLGQDVERASFSGATAQQTEEGETLTFQGAGTPVIYSNLVENTLEMHLYDTDVAPDFSVAGSQLVKGVEVTALDGGAGTRIVLSFDRPLWGHTVEFADGTTQVLVKPSPVQAQDPARPLAGISVLLDPGHGQDDGGAMGAAGVEAPLEKDVNLAVAQAARYRLEQLGATVHMIRTDDTFLSLQQRNQKITELQPDFFIAVHHNSVDLSVDANQSAGTECYYFYDSGKQLAQTLVQNVAAATGRPERGAFWGYYYVARNATCPAVLLEVGFMVNPAEYEQVSDEMTVWATGDAIARSILACVPAQ</sequence>
<dbReference type="PANTHER" id="PTHR30404">
    <property type="entry name" value="N-ACETYLMURAMOYL-L-ALANINE AMIDASE"/>
    <property type="match status" value="1"/>
</dbReference>
<dbReference type="Gene3D" id="3.40.630.40">
    <property type="entry name" value="Zn-dependent exopeptidases"/>
    <property type="match status" value="1"/>
</dbReference>
<dbReference type="SMART" id="SM00646">
    <property type="entry name" value="Ami_3"/>
    <property type="match status" value="1"/>
</dbReference>
<dbReference type="Gene3D" id="2.60.40.10">
    <property type="entry name" value="Immunoglobulins"/>
    <property type="match status" value="1"/>
</dbReference>
<dbReference type="CDD" id="cd02696">
    <property type="entry name" value="MurNAc-LAA"/>
    <property type="match status" value="1"/>
</dbReference>
<keyword evidence="3" id="KW-0472">Membrane</keyword>
<protein>
    <submittedName>
        <fullName evidence="5">N-acetylmuramoyl-L-alanine amidase</fullName>
        <ecNumber evidence="5">3.5.1.28</ecNumber>
    </submittedName>
</protein>
<dbReference type="RefSeq" id="WP_349217268.1">
    <property type="nucleotide sequence ID" value="NZ_JBBMFA010000116.1"/>
</dbReference>
<evidence type="ECO:0000259" key="4">
    <source>
        <dbReference type="SMART" id="SM00646"/>
    </source>
</evidence>
<keyword evidence="3" id="KW-0812">Transmembrane</keyword>
<evidence type="ECO:0000256" key="3">
    <source>
        <dbReference type="SAM" id="Phobius"/>
    </source>
</evidence>
<dbReference type="GO" id="GO:0008745">
    <property type="term" value="F:N-acetylmuramoyl-L-alanine amidase activity"/>
    <property type="evidence" value="ECO:0007669"/>
    <property type="project" value="UniProtKB-EC"/>
</dbReference>
<evidence type="ECO:0000256" key="2">
    <source>
        <dbReference type="SAM" id="MobiDB-lite"/>
    </source>
</evidence>
<evidence type="ECO:0000313" key="6">
    <source>
        <dbReference type="Proteomes" id="UP001477672"/>
    </source>
</evidence>
<feature type="transmembrane region" description="Helical" evidence="3">
    <location>
        <begin position="12"/>
        <end position="34"/>
    </location>
</feature>
<keyword evidence="6" id="KW-1185">Reference proteome</keyword>
<gene>
    <name evidence="5" type="ORF">WMO24_15360</name>
</gene>
<dbReference type="Pfam" id="PF01520">
    <property type="entry name" value="Amidase_3"/>
    <property type="match status" value="1"/>
</dbReference>
<proteinExistence type="predicted"/>
<evidence type="ECO:0000256" key="1">
    <source>
        <dbReference type="ARBA" id="ARBA00022801"/>
    </source>
</evidence>
<name>A0ABV1GIW7_9FIRM</name>
<accession>A0ABV1GIW7</accession>
<dbReference type="InterPro" id="IPR013783">
    <property type="entry name" value="Ig-like_fold"/>
</dbReference>
<dbReference type="PANTHER" id="PTHR30404:SF0">
    <property type="entry name" value="N-ACETYLMURAMOYL-L-ALANINE AMIDASE AMIC"/>
    <property type="match status" value="1"/>
</dbReference>